<comment type="caution">
    <text evidence="17">The sequence shown here is derived from an EMBL/GenBank/DDBJ whole genome shotgun (WGS) entry which is preliminary data.</text>
</comment>
<comment type="pathway">
    <text evidence="3">Cell wall biogenesis; peptidoglycan biosynthesis.</text>
</comment>
<evidence type="ECO:0000256" key="11">
    <source>
        <dbReference type="ARBA" id="ARBA00023136"/>
    </source>
</evidence>
<reference evidence="18" key="1">
    <citation type="journal article" date="2019" name="Int. J. Syst. Evol. Microbiol.">
        <title>The Global Catalogue of Microorganisms (GCM) 10K type strain sequencing project: providing services to taxonomists for standard genome sequencing and annotation.</title>
        <authorList>
            <consortium name="The Broad Institute Genomics Platform"/>
            <consortium name="The Broad Institute Genome Sequencing Center for Infectious Disease"/>
            <person name="Wu L."/>
            <person name="Ma J."/>
        </authorList>
    </citation>
    <scope>NUCLEOTIDE SEQUENCE [LARGE SCALE GENOMIC DNA]</scope>
    <source>
        <strain evidence="18">KCTC 3913</strain>
    </source>
</reference>
<dbReference type="RefSeq" id="WP_377934203.1">
    <property type="nucleotide sequence ID" value="NZ_JBHUMF010000015.1"/>
</dbReference>
<dbReference type="EC" id="3.4.16.4" evidence="5"/>
<evidence type="ECO:0000256" key="6">
    <source>
        <dbReference type="ARBA" id="ARBA00022475"/>
    </source>
</evidence>
<evidence type="ECO:0000256" key="5">
    <source>
        <dbReference type="ARBA" id="ARBA00012448"/>
    </source>
</evidence>
<feature type="region of interest" description="Disordered" evidence="14">
    <location>
        <begin position="671"/>
        <end position="696"/>
    </location>
</feature>
<dbReference type="InterPro" id="IPR001460">
    <property type="entry name" value="PCN-bd_Tpept"/>
</dbReference>
<evidence type="ECO:0000256" key="4">
    <source>
        <dbReference type="ARBA" id="ARBA00007171"/>
    </source>
</evidence>
<evidence type="ECO:0000256" key="2">
    <source>
        <dbReference type="ARBA" id="ARBA00004236"/>
    </source>
</evidence>
<evidence type="ECO:0000256" key="13">
    <source>
        <dbReference type="ARBA" id="ARBA00034000"/>
    </source>
</evidence>
<dbReference type="PANTHER" id="PTHR30627">
    <property type="entry name" value="PEPTIDOGLYCAN D,D-TRANSPEPTIDASE"/>
    <property type="match status" value="1"/>
</dbReference>
<dbReference type="Proteomes" id="UP001597506">
    <property type="component" value="Unassembled WGS sequence"/>
</dbReference>
<keyword evidence="12" id="KW-0961">Cell wall biogenesis/degradation</keyword>
<sequence length="696" mass="78101">MNLLFFAVFIMFSLLIVRLGVVQIVNGEKYVKEVNRTEDVIVKNGVPRGKIYDRYGNVMVDNISLNAITYTRAQSTKTTDMLEVAEKLAQLIEKDASEVTDRDKKDYWIVKNPEKALEKVPKKERNKYLNDEELTEDEANSKIYQLQIKRITDKEINSLSKKDLEVLAIYREFSSGYALTPQIIKNKGVTQKEMAVVSENLYRLPGVNITTDWERSYVFGPTLRSILGNVSSAKEGLPKETAESYLAKDYTRNDRVGKSYVEFQYENVLQGHKEAIHNVTKNGSVLESLLVKEGQQGKDVLLTIDTKLQQEVEKIIQEEMSKVLGTYNSRFLDRAYVVVINPNTGELLTLAGKKYTSDGFQDDALGTFTSSYEVGSAAKGATIMTGYMTGVLTPGEYIVDEPLYIKDTPKKSSWFNVNGAQTAAISDAFALEKSSNSYMWKVAMRIAGTRYAPGQPLNVDSEDFTVIRNHFAQFGLGVKTGLDLPGESPGFQGPNNVGGKLLDLAIGQFDTYTPLQLAQYVSTIANDGYRIQPHILKEVREPINERGKLGPISYEHTTKVLNRVSATENQINQVQQGFYQVYHRSNGTGYKEFHDAPYNAAGKTGTAEAYYNGTPTYNTSIIGYAPYDNPEVAFSVLVPWQHQNTDPYTNKEIARRVMDKYFELKKQRAAEGKNTSGVDFTVENADESLETQTEEN</sequence>
<keyword evidence="8" id="KW-0133">Cell shape</keyword>
<comment type="catalytic activity">
    <reaction evidence="13">
        <text>Preferential cleavage: (Ac)2-L-Lys-D-Ala-|-D-Ala. Also transpeptidation of peptidyl-alanyl moieties that are N-acyl substituents of D-alanine.</text>
        <dbReference type="EC" id="3.4.16.4"/>
    </reaction>
</comment>
<dbReference type="InterPro" id="IPR012338">
    <property type="entry name" value="Beta-lactam/transpept-like"/>
</dbReference>
<evidence type="ECO:0000313" key="17">
    <source>
        <dbReference type="EMBL" id="MFD2680428.1"/>
    </source>
</evidence>
<dbReference type="InterPro" id="IPR050515">
    <property type="entry name" value="Beta-lactam/transpept"/>
</dbReference>
<evidence type="ECO:0000256" key="10">
    <source>
        <dbReference type="ARBA" id="ARBA00022989"/>
    </source>
</evidence>
<keyword evidence="7" id="KW-0812">Transmembrane</keyword>
<evidence type="ECO:0000256" key="8">
    <source>
        <dbReference type="ARBA" id="ARBA00022960"/>
    </source>
</evidence>
<name>A0ABW5RNZ4_9BACI</name>
<organism evidence="17 18">
    <name type="scientific">Bacillus seohaeanensis</name>
    <dbReference type="NCBI Taxonomy" id="284580"/>
    <lineage>
        <taxon>Bacteria</taxon>
        <taxon>Bacillati</taxon>
        <taxon>Bacillota</taxon>
        <taxon>Bacilli</taxon>
        <taxon>Bacillales</taxon>
        <taxon>Bacillaceae</taxon>
        <taxon>Bacillus</taxon>
    </lineage>
</organism>
<evidence type="ECO:0000256" key="12">
    <source>
        <dbReference type="ARBA" id="ARBA00023316"/>
    </source>
</evidence>
<dbReference type="InterPro" id="IPR005311">
    <property type="entry name" value="PBP_dimer"/>
</dbReference>
<dbReference type="Gene3D" id="1.10.10.1230">
    <property type="entry name" value="Penicillin-binding protein, N-terminal non-catalytic domain, head sub-domain"/>
    <property type="match status" value="1"/>
</dbReference>
<proteinExistence type="inferred from homology"/>
<keyword evidence="9" id="KW-0573">Peptidoglycan synthesis</keyword>
<dbReference type="PANTHER" id="PTHR30627:SF2">
    <property type="entry name" value="PEPTIDOGLYCAN D,D-TRANSPEPTIDASE MRDA"/>
    <property type="match status" value="1"/>
</dbReference>
<protein>
    <recommendedName>
        <fullName evidence="5">serine-type D-Ala-D-Ala carboxypeptidase</fullName>
        <ecNumber evidence="5">3.4.16.4</ecNumber>
    </recommendedName>
</protein>
<dbReference type="SUPFAM" id="SSF56519">
    <property type="entry name" value="Penicillin binding protein dimerisation domain"/>
    <property type="match status" value="1"/>
</dbReference>
<keyword evidence="6" id="KW-1003">Cell membrane</keyword>
<dbReference type="Pfam" id="PF03717">
    <property type="entry name" value="PBP_dimer"/>
    <property type="match status" value="1"/>
</dbReference>
<comment type="similarity">
    <text evidence="4">Belongs to the transpeptidase family.</text>
</comment>
<evidence type="ECO:0000313" key="18">
    <source>
        <dbReference type="Proteomes" id="UP001597506"/>
    </source>
</evidence>
<dbReference type="Gene3D" id="3.90.1310.10">
    <property type="entry name" value="Penicillin-binding protein 2a (Domain 2)"/>
    <property type="match status" value="1"/>
</dbReference>
<feature type="domain" description="Penicillin-binding protein dimerisation" evidence="16">
    <location>
        <begin position="46"/>
        <end position="287"/>
    </location>
</feature>
<feature type="compositionally biased region" description="Acidic residues" evidence="14">
    <location>
        <begin position="684"/>
        <end position="696"/>
    </location>
</feature>
<accession>A0ABW5RNZ4</accession>
<dbReference type="EMBL" id="JBHUMF010000015">
    <property type="protein sequence ID" value="MFD2680428.1"/>
    <property type="molecule type" value="Genomic_DNA"/>
</dbReference>
<keyword evidence="18" id="KW-1185">Reference proteome</keyword>
<evidence type="ECO:0000256" key="1">
    <source>
        <dbReference type="ARBA" id="ARBA00004167"/>
    </source>
</evidence>
<gene>
    <name evidence="17" type="ORF">ACFSUL_06635</name>
</gene>
<comment type="subcellular location">
    <subcellularLocation>
        <location evidence="2">Cell membrane</location>
    </subcellularLocation>
    <subcellularLocation>
        <location evidence="1">Membrane</location>
        <topology evidence="1">Single-pass membrane protein</topology>
    </subcellularLocation>
</comment>
<dbReference type="SUPFAM" id="SSF56601">
    <property type="entry name" value="beta-lactamase/transpeptidase-like"/>
    <property type="match status" value="1"/>
</dbReference>
<dbReference type="Pfam" id="PF00905">
    <property type="entry name" value="Transpeptidase"/>
    <property type="match status" value="1"/>
</dbReference>
<dbReference type="Gene3D" id="3.40.710.10">
    <property type="entry name" value="DD-peptidase/beta-lactamase superfamily"/>
    <property type="match status" value="1"/>
</dbReference>
<evidence type="ECO:0000259" key="16">
    <source>
        <dbReference type="Pfam" id="PF03717"/>
    </source>
</evidence>
<evidence type="ECO:0000256" key="9">
    <source>
        <dbReference type="ARBA" id="ARBA00022984"/>
    </source>
</evidence>
<keyword evidence="10" id="KW-1133">Transmembrane helix</keyword>
<evidence type="ECO:0000256" key="14">
    <source>
        <dbReference type="SAM" id="MobiDB-lite"/>
    </source>
</evidence>
<feature type="domain" description="Penicillin-binding protein transpeptidase" evidence="15">
    <location>
        <begin position="336"/>
        <end position="659"/>
    </location>
</feature>
<evidence type="ECO:0000256" key="7">
    <source>
        <dbReference type="ARBA" id="ARBA00022692"/>
    </source>
</evidence>
<keyword evidence="11" id="KW-0472">Membrane</keyword>
<evidence type="ECO:0000259" key="15">
    <source>
        <dbReference type="Pfam" id="PF00905"/>
    </source>
</evidence>
<dbReference type="InterPro" id="IPR036138">
    <property type="entry name" value="PBP_dimer_sf"/>
</dbReference>
<evidence type="ECO:0000256" key="3">
    <source>
        <dbReference type="ARBA" id="ARBA00004752"/>
    </source>
</evidence>